<evidence type="ECO:0000256" key="2">
    <source>
        <dbReference type="ARBA" id="ARBA00022980"/>
    </source>
</evidence>
<dbReference type="InterPro" id="IPR031310">
    <property type="entry name" value="Ribosomal_uL5_N"/>
</dbReference>
<feature type="domain" description="Large ribosomal subunit protein uL5 N-terminal" evidence="7">
    <location>
        <begin position="24"/>
        <end position="86"/>
    </location>
</feature>
<evidence type="ECO:0000313" key="9">
    <source>
        <dbReference type="EMBL" id="OHA64681.1"/>
    </source>
</evidence>
<sequence>MTGLKEKYEKEVIPAMMKKFGYKSVMAVPRLEKVVLNTGFGKLITAKSGDDHRKTLEAIVGDMSSIAGQRAMLTRAKQSIAGFKLREGTPIGAKVTLRGAKIYGFLERLIHVVLPRSRDFRGLPLSNVDERGNLAIGIREHIFFPEVSPEKARDIFGLQVTVTTTAKTKEEGLELFRLLGFPIKHD</sequence>
<proteinExistence type="inferred from homology"/>
<feature type="domain" description="Large ribosomal subunit protein uL5 C-terminal" evidence="8">
    <location>
        <begin position="90"/>
        <end position="182"/>
    </location>
</feature>
<dbReference type="Gene3D" id="3.30.1440.10">
    <property type="match status" value="1"/>
</dbReference>
<keyword evidence="5" id="KW-0820">tRNA-binding</keyword>
<dbReference type="PANTHER" id="PTHR11994">
    <property type="entry name" value="60S RIBOSOMAL PROTEIN L11-RELATED"/>
    <property type="match status" value="1"/>
</dbReference>
<dbReference type="Proteomes" id="UP000178170">
    <property type="component" value="Unassembled WGS sequence"/>
</dbReference>
<comment type="subunit">
    <text evidence="5">Part of the 50S ribosomal subunit; part of the 5S rRNA/L5/L18/L25 subcomplex. Contacts the 5S rRNA and the P site tRNA. Forms a bridge to the 30S subunit in the 70S ribosome.</text>
</comment>
<organism evidence="9 10">
    <name type="scientific">Candidatus Wildermuthbacteria bacterium RIFCSPHIGHO2_01_FULL_48_27b</name>
    <dbReference type="NCBI Taxonomy" id="1802447"/>
    <lineage>
        <taxon>Bacteria</taxon>
        <taxon>Candidatus Wildermuthiibacteriota</taxon>
    </lineage>
</organism>
<gene>
    <name evidence="5" type="primary">rplE</name>
    <name evidence="9" type="ORF">A2843_00150</name>
</gene>
<dbReference type="AlphaFoldDB" id="A0A1G2QXW9"/>
<evidence type="ECO:0000256" key="1">
    <source>
        <dbReference type="ARBA" id="ARBA00008553"/>
    </source>
</evidence>
<evidence type="ECO:0000259" key="8">
    <source>
        <dbReference type="Pfam" id="PF00673"/>
    </source>
</evidence>
<dbReference type="Pfam" id="PF00673">
    <property type="entry name" value="Ribosomal_L5_C"/>
    <property type="match status" value="1"/>
</dbReference>
<keyword evidence="3 5" id="KW-0687">Ribonucleoprotein</keyword>
<keyword evidence="5" id="KW-0694">RNA-binding</keyword>
<dbReference type="GO" id="GO:0019843">
    <property type="term" value="F:rRNA binding"/>
    <property type="evidence" value="ECO:0007669"/>
    <property type="project" value="UniProtKB-UniRule"/>
</dbReference>
<dbReference type="InterPro" id="IPR022803">
    <property type="entry name" value="Ribosomal_uL5_dom_sf"/>
</dbReference>
<name>A0A1G2QXW9_9BACT</name>
<evidence type="ECO:0000256" key="3">
    <source>
        <dbReference type="ARBA" id="ARBA00023274"/>
    </source>
</evidence>
<dbReference type="SUPFAM" id="SSF55282">
    <property type="entry name" value="RL5-like"/>
    <property type="match status" value="1"/>
</dbReference>
<dbReference type="InterPro" id="IPR002132">
    <property type="entry name" value="Ribosomal_uL5"/>
</dbReference>
<comment type="function">
    <text evidence="5">This is 1 of the proteins that bind and probably mediate the attachment of the 5S RNA into the large ribosomal subunit, where it forms part of the central protuberance. In the 70S ribosome it contacts protein S13 of the 30S subunit (bridge B1b), connecting the 2 subunits; this bridge is implicated in subunit movement. Contacts the P site tRNA; the 5S rRNA and some of its associated proteins might help stabilize positioning of ribosome-bound tRNAs.</text>
</comment>
<evidence type="ECO:0000256" key="6">
    <source>
        <dbReference type="RuleBase" id="RU003930"/>
    </source>
</evidence>
<accession>A0A1G2QXW9</accession>
<protein>
    <recommendedName>
        <fullName evidence="4 5">Large ribosomal subunit protein uL5</fullName>
    </recommendedName>
</protein>
<comment type="caution">
    <text evidence="9">The sequence shown here is derived from an EMBL/GenBank/DDBJ whole genome shotgun (WGS) entry which is preliminary data.</text>
</comment>
<dbReference type="GO" id="GO:0006412">
    <property type="term" value="P:translation"/>
    <property type="evidence" value="ECO:0007669"/>
    <property type="project" value="UniProtKB-UniRule"/>
</dbReference>
<dbReference type="InterPro" id="IPR031309">
    <property type="entry name" value="Ribosomal_uL5_C"/>
</dbReference>
<dbReference type="FunFam" id="3.30.1440.10:FF:000001">
    <property type="entry name" value="50S ribosomal protein L5"/>
    <property type="match status" value="1"/>
</dbReference>
<dbReference type="Pfam" id="PF00281">
    <property type="entry name" value="Ribosomal_L5"/>
    <property type="match status" value="1"/>
</dbReference>
<dbReference type="NCBIfam" id="NF000585">
    <property type="entry name" value="PRK00010.1"/>
    <property type="match status" value="1"/>
</dbReference>
<dbReference type="GO" id="GO:1990904">
    <property type="term" value="C:ribonucleoprotein complex"/>
    <property type="evidence" value="ECO:0007669"/>
    <property type="project" value="UniProtKB-KW"/>
</dbReference>
<dbReference type="InterPro" id="IPR020929">
    <property type="entry name" value="Ribosomal_uL5_CS"/>
</dbReference>
<reference evidence="9 10" key="1">
    <citation type="journal article" date="2016" name="Nat. Commun.">
        <title>Thousands of microbial genomes shed light on interconnected biogeochemical processes in an aquifer system.</title>
        <authorList>
            <person name="Anantharaman K."/>
            <person name="Brown C.T."/>
            <person name="Hug L.A."/>
            <person name="Sharon I."/>
            <person name="Castelle C.J."/>
            <person name="Probst A.J."/>
            <person name="Thomas B.C."/>
            <person name="Singh A."/>
            <person name="Wilkins M.J."/>
            <person name="Karaoz U."/>
            <person name="Brodie E.L."/>
            <person name="Williams K.H."/>
            <person name="Hubbard S.S."/>
            <person name="Banfield J.F."/>
        </authorList>
    </citation>
    <scope>NUCLEOTIDE SEQUENCE [LARGE SCALE GENOMIC DNA]</scope>
</reference>
<evidence type="ECO:0000256" key="5">
    <source>
        <dbReference type="HAMAP-Rule" id="MF_01333"/>
    </source>
</evidence>
<keyword evidence="2 5" id="KW-0689">Ribosomal protein</keyword>
<evidence type="ECO:0000256" key="4">
    <source>
        <dbReference type="ARBA" id="ARBA00035245"/>
    </source>
</evidence>
<dbReference type="GO" id="GO:0003735">
    <property type="term" value="F:structural constituent of ribosome"/>
    <property type="evidence" value="ECO:0007669"/>
    <property type="project" value="InterPro"/>
</dbReference>
<dbReference type="EMBL" id="MHTS01000009">
    <property type="protein sequence ID" value="OHA64681.1"/>
    <property type="molecule type" value="Genomic_DNA"/>
</dbReference>
<dbReference type="PIRSF" id="PIRSF002161">
    <property type="entry name" value="Ribosomal_L5"/>
    <property type="match status" value="1"/>
</dbReference>
<dbReference type="GO" id="GO:0000049">
    <property type="term" value="F:tRNA binding"/>
    <property type="evidence" value="ECO:0007669"/>
    <property type="project" value="UniProtKB-UniRule"/>
</dbReference>
<keyword evidence="5" id="KW-0699">rRNA-binding</keyword>
<evidence type="ECO:0000259" key="7">
    <source>
        <dbReference type="Pfam" id="PF00281"/>
    </source>
</evidence>
<dbReference type="InterPro" id="IPR020930">
    <property type="entry name" value="Ribosomal_uL5_bac-type"/>
</dbReference>
<dbReference type="PROSITE" id="PS00358">
    <property type="entry name" value="RIBOSOMAL_L5"/>
    <property type="match status" value="1"/>
</dbReference>
<evidence type="ECO:0000313" key="10">
    <source>
        <dbReference type="Proteomes" id="UP000178170"/>
    </source>
</evidence>
<comment type="similarity">
    <text evidence="1 5 6">Belongs to the universal ribosomal protein uL5 family.</text>
</comment>
<dbReference type="HAMAP" id="MF_01333_B">
    <property type="entry name" value="Ribosomal_uL5_B"/>
    <property type="match status" value="1"/>
</dbReference>
<dbReference type="GO" id="GO:0005840">
    <property type="term" value="C:ribosome"/>
    <property type="evidence" value="ECO:0007669"/>
    <property type="project" value="UniProtKB-KW"/>
</dbReference>